<dbReference type="PIRSF" id="PIRSF006281">
    <property type="entry name" value="MdoG"/>
    <property type="match status" value="1"/>
</dbReference>
<dbReference type="InterPro" id="IPR011013">
    <property type="entry name" value="Gal_mutarotase_sf_dom"/>
</dbReference>
<protein>
    <recommendedName>
        <fullName evidence="4">Glucans biosynthesis protein G</fullName>
    </recommendedName>
</protein>
<comment type="pathway">
    <text evidence="2">Glycan metabolism; osmoregulated periplasmic glucan (OPG) biosynthesis.</text>
</comment>
<reference evidence="7" key="2">
    <citation type="submission" date="2021-08" db="EMBL/GenBank/DDBJ databases">
        <authorList>
            <person name="Tani A."/>
            <person name="Ola A."/>
            <person name="Ogura Y."/>
            <person name="Katsura K."/>
            <person name="Hayashi T."/>
        </authorList>
    </citation>
    <scope>NUCLEOTIDE SEQUENCE</scope>
    <source>
        <strain evidence="7">NBRC 15689</strain>
    </source>
</reference>
<organism evidence="7 8">
    <name type="scientific">Methylobacterium organophilum</name>
    <dbReference type="NCBI Taxonomy" id="410"/>
    <lineage>
        <taxon>Bacteria</taxon>
        <taxon>Pseudomonadati</taxon>
        <taxon>Pseudomonadota</taxon>
        <taxon>Alphaproteobacteria</taxon>
        <taxon>Hyphomicrobiales</taxon>
        <taxon>Methylobacteriaceae</taxon>
        <taxon>Methylobacterium</taxon>
    </lineage>
</organism>
<dbReference type="InterPro" id="IPR014756">
    <property type="entry name" value="Ig_E-set"/>
</dbReference>
<dbReference type="PANTHER" id="PTHR30504">
    <property type="entry name" value="GLUCANS BIOSYNTHESIS PROTEIN"/>
    <property type="match status" value="1"/>
</dbReference>
<proteinExistence type="inferred from homology"/>
<dbReference type="SUPFAM" id="SSF74650">
    <property type="entry name" value="Galactose mutarotase-like"/>
    <property type="match status" value="1"/>
</dbReference>
<dbReference type="SUPFAM" id="SSF81296">
    <property type="entry name" value="E set domains"/>
    <property type="match status" value="1"/>
</dbReference>
<sequence length="507" mass="56221">MSLSGLAATAEEKGYAPRPFGFEEVEERARALAAAPFDARVPALPPAFAQLDYDAWRDIRFKPGKAFLGEEGSRFRLQLFHRGFLYERPVTVNLVRGGIATPIPYKADLFDFGRTKVSGPLPLDLGFAGIRIHTPLNKPDLLDELIVFVGASYFRFLGRDQVYGLSARGLAVNTEAKDGPEEFPFFREFWVEVPGKDAETVTLHALLDGPSQTGAYRFVVRPGEETIVSVQTTLFPRRALGLVGIAPLTSMYFIGETDRGHSDDYRPELHDSDGLQIAAGSGEWLWRPLDNPQARRISYFGDRDPKGFGLMQRDRDFSSYQDLEAAYQRRPSYFVEPEGAWGEGDVVLVELPTDNEAADNIVAFWRPRQPYPAGAPVRLNYRMRALAGVKLHPNGQVLNTFLAASAASGGARRPEDQDARRRRRFLIDFGGGDLPYFLPDPSALEVVASATAGRIAATSITPNPYVRGFRVAVDAVLDGPGTTELRAFLRSKDRTLTETWSFPWTVA</sequence>
<name>A0ABQ4T452_METOR</name>
<dbReference type="Gene3D" id="2.60.40.10">
    <property type="entry name" value="Immunoglobulins"/>
    <property type="match status" value="1"/>
</dbReference>
<keyword evidence="8" id="KW-1185">Reference proteome</keyword>
<dbReference type="Pfam" id="PF04349">
    <property type="entry name" value="MdoG"/>
    <property type="match status" value="1"/>
</dbReference>
<dbReference type="InterPro" id="IPR007444">
    <property type="entry name" value="Glucan_biosyn_MdoG_C"/>
</dbReference>
<feature type="domain" description="Glucan biosynthesis periplasmic MdoG C-terminal" evidence="6">
    <location>
        <begin position="20"/>
        <end position="504"/>
    </location>
</feature>
<evidence type="ECO:0000259" key="6">
    <source>
        <dbReference type="Pfam" id="PF04349"/>
    </source>
</evidence>
<evidence type="ECO:0000313" key="7">
    <source>
        <dbReference type="EMBL" id="GJE25397.1"/>
    </source>
</evidence>
<comment type="caution">
    <text evidence="7">The sequence shown here is derived from an EMBL/GenBank/DDBJ whole genome shotgun (WGS) entry which is preliminary data.</text>
</comment>
<comment type="subcellular location">
    <subcellularLocation>
        <location evidence="1">Periplasm</location>
    </subcellularLocation>
</comment>
<accession>A0ABQ4T452</accession>
<dbReference type="Gene3D" id="2.70.98.10">
    <property type="match status" value="1"/>
</dbReference>
<evidence type="ECO:0000256" key="5">
    <source>
        <dbReference type="ARBA" id="ARBA00022764"/>
    </source>
</evidence>
<comment type="similarity">
    <text evidence="3">Belongs to the OpgD/OpgG family.</text>
</comment>
<dbReference type="InterPro" id="IPR014718">
    <property type="entry name" value="GH-type_carb-bd"/>
</dbReference>
<dbReference type="InterPro" id="IPR013783">
    <property type="entry name" value="Ig-like_fold"/>
</dbReference>
<dbReference type="EMBL" id="BPQV01000001">
    <property type="protein sequence ID" value="GJE25397.1"/>
    <property type="molecule type" value="Genomic_DNA"/>
</dbReference>
<evidence type="ECO:0000256" key="2">
    <source>
        <dbReference type="ARBA" id="ARBA00005001"/>
    </source>
</evidence>
<keyword evidence="5" id="KW-0574">Periplasm</keyword>
<evidence type="ECO:0000256" key="1">
    <source>
        <dbReference type="ARBA" id="ARBA00004418"/>
    </source>
</evidence>
<evidence type="ECO:0000256" key="3">
    <source>
        <dbReference type="ARBA" id="ARBA00009284"/>
    </source>
</evidence>
<gene>
    <name evidence="7" type="primary">mdoG_1</name>
    <name evidence="7" type="ORF">LKMONMHP_0234</name>
</gene>
<evidence type="ECO:0000313" key="8">
    <source>
        <dbReference type="Proteomes" id="UP001055156"/>
    </source>
</evidence>
<dbReference type="PANTHER" id="PTHR30504:SF4">
    <property type="entry name" value="GLUCANS BIOSYNTHESIS PROTEIN G"/>
    <property type="match status" value="1"/>
</dbReference>
<reference evidence="7" key="1">
    <citation type="journal article" date="2021" name="Front. Microbiol.">
        <title>Comprehensive Comparative Genomics and Phenotyping of Methylobacterium Species.</title>
        <authorList>
            <person name="Alessa O."/>
            <person name="Ogura Y."/>
            <person name="Fujitani Y."/>
            <person name="Takami H."/>
            <person name="Hayashi T."/>
            <person name="Sahin N."/>
            <person name="Tani A."/>
        </authorList>
    </citation>
    <scope>NUCLEOTIDE SEQUENCE</scope>
    <source>
        <strain evidence="7">NBRC 15689</strain>
    </source>
</reference>
<evidence type="ECO:0000256" key="4">
    <source>
        <dbReference type="ARBA" id="ARBA00015376"/>
    </source>
</evidence>
<dbReference type="InterPro" id="IPR014438">
    <property type="entry name" value="Glucan_biosyn_MdoG/MdoD"/>
</dbReference>
<dbReference type="Proteomes" id="UP001055156">
    <property type="component" value="Unassembled WGS sequence"/>
</dbReference>